<dbReference type="AlphaFoldDB" id="A0A8H2W3K5"/>
<comment type="similarity">
    <text evidence="1">Belongs to the proteasome subunit S14 family.</text>
</comment>
<keyword evidence="5" id="KW-1185">Reference proteome</keyword>
<dbReference type="PANTHER" id="PTHR12387">
    <property type="entry name" value="26S PROTEASOME NON-ATPASE REGULATORY SUBUNIT 8"/>
    <property type="match status" value="1"/>
</dbReference>
<dbReference type="GO" id="GO:0005634">
    <property type="term" value="C:nucleus"/>
    <property type="evidence" value="ECO:0007669"/>
    <property type="project" value="TreeGrafter"/>
</dbReference>
<name>A0A8H2W3K5_9HELO</name>
<dbReference type="InterPro" id="IPR000717">
    <property type="entry name" value="PCI_dom"/>
</dbReference>
<dbReference type="EMBL" id="CAJHIA010000036">
    <property type="protein sequence ID" value="CAD6451547.1"/>
    <property type="molecule type" value="Genomic_DNA"/>
</dbReference>
<dbReference type="GO" id="GO:0008541">
    <property type="term" value="C:proteasome regulatory particle, lid subcomplex"/>
    <property type="evidence" value="ECO:0007669"/>
    <property type="project" value="UniProtKB-ARBA"/>
</dbReference>
<evidence type="ECO:0000313" key="5">
    <source>
        <dbReference type="Proteomes" id="UP000624404"/>
    </source>
</evidence>
<comment type="caution">
    <text evidence="4">The sequence shown here is derived from an EMBL/GenBank/DDBJ whole genome shotgun (WGS) entry which is preliminary data.</text>
</comment>
<dbReference type="GO" id="GO:0043161">
    <property type="term" value="P:proteasome-mediated ubiquitin-dependent protein catabolic process"/>
    <property type="evidence" value="ECO:0007669"/>
    <property type="project" value="TreeGrafter"/>
</dbReference>
<dbReference type="PANTHER" id="PTHR12387:SF0">
    <property type="entry name" value="26S PROTEASOME NON-ATPASE REGULATORY SUBUNIT 8"/>
    <property type="match status" value="1"/>
</dbReference>
<reference evidence="4" key="1">
    <citation type="submission" date="2020-10" db="EMBL/GenBank/DDBJ databases">
        <authorList>
            <person name="Kusch S."/>
        </authorList>
    </citation>
    <scope>NUCLEOTIDE SEQUENCE</scope>
    <source>
        <strain evidence="4">SwB9</strain>
    </source>
</reference>
<dbReference type="Pfam" id="PF10075">
    <property type="entry name" value="CSN8_PSD8_EIF3K"/>
    <property type="match status" value="1"/>
</dbReference>
<evidence type="ECO:0000256" key="2">
    <source>
        <dbReference type="ARBA" id="ARBA00022942"/>
    </source>
</evidence>
<gene>
    <name evidence="4" type="ORF">SCLTRI_LOCUS9562</name>
</gene>
<accession>A0A8H2W3K5</accession>
<keyword evidence="2" id="KW-0647">Proteasome</keyword>
<dbReference type="FunFam" id="1.25.40.990:FF:000001">
    <property type="entry name" value="26S proteasome non-ATPase regulatory subunit"/>
    <property type="match status" value="1"/>
</dbReference>
<dbReference type="OrthoDB" id="8775810at2759"/>
<dbReference type="InterPro" id="IPR006746">
    <property type="entry name" value="26S_Psome_Rpn12"/>
</dbReference>
<dbReference type="GO" id="GO:0005829">
    <property type="term" value="C:cytosol"/>
    <property type="evidence" value="ECO:0007669"/>
    <property type="project" value="TreeGrafter"/>
</dbReference>
<proteinExistence type="inferred from homology"/>
<feature type="domain" description="PCI" evidence="3">
    <location>
        <begin position="132"/>
        <end position="312"/>
    </location>
</feature>
<sequence>MTKRLKGCFHQRGSIATLSPPKASYYTWQIIPTSSPYHVNEPNFLNLQLHNHSKVETIKMSERDLQTILQKLKSPSTSYQESSSLLSKAKLTLLKLNALTPQASTSSSILSLAREVFETGALVSIRAKDPAAFTRYVHQLTPYYELPAENFSAKSSGEKNKITGLYLLLLLTQGDYAGFHTELEGLELRGENGGKKVEEDKYLGYPIKLERWLMEGSYDLVWRAMEGGKVPSEEYGVFSEILINQIRSEIASSSETAYPSIPISSTKNLLFLPSEGAVIQFAQHRGWLIEDGRIYFPNQKLKGGVEAGEMAEEKEVSMTAIENTLGYARELETIV</sequence>
<evidence type="ECO:0000313" key="4">
    <source>
        <dbReference type="EMBL" id="CAD6451547.1"/>
    </source>
</evidence>
<dbReference type="InterPro" id="IPR033464">
    <property type="entry name" value="CSN8_PSD8_EIF3K"/>
</dbReference>
<protein>
    <submittedName>
        <fullName evidence="4">Bbab7151-fadb-4c08-8ed9-9aefe30ffac6</fullName>
    </submittedName>
</protein>
<dbReference type="PROSITE" id="PS50250">
    <property type="entry name" value="PCI"/>
    <property type="match status" value="1"/>
</dbReference>
<evidence type="ECO:0000259" key="3">
    <source>
        <dbReference type="PROSITE" id="PS50250"/>
    </source>
</evidence>
<organism evidence="4 5">
    <name type="scientific">Sclerotinia trifoliorum</name>
    <dbReference type="NCBI Taxonomy" id="28548"/>
    <lineage>
        <taxon>Eukaryota</taxon>
        <taxon>Fungi</taxon>
        <taxon>Dikarya</taxon>
        <taxon>Ascomycota</taxon>
        <taxon>Pezizomycotina</taxon>
        <taxon>Leotiomycetes</taxon>
        <taxon>Helotiales</taxon>
        <taxon>Sclerotiniaceae</taxon>
        <taxon>Sclerotinia</taxon>
    </lineage>
</organism>
<evidence type="ECO:0000256" key="1">
    <source>
        <dbReference type="ARBA" id="ARBA00009627"/>
    </source>
</evidence>
<dbReference type="Gene3D" id="1.25.40.990">
    <property type="match status" value="1"/>
</dbReference>
<dbReference type="Proteomes" id="UP000624404">
    <property type="component" value="Unassembled WGS sequence"/>
</dbReference>